<evidence type="ECO:0000313" key="3">
    <source>
        <dbReference type="Proteomes" id="UP000051936"/>
    </source>
</evidence>
<keyword evidence="3" id="KW-1185">Reference proteome</keyword>
<sequence length="112" mass="11895">MTDSTIDLGQITTRAKTLWAVGTAAVSIITALVSTAIYVHDLIGRIDSLEKKVDRMAQQLSVVSPVTSRPVDHWNGTEDQKCEPGSVMVGARIGSGLNGTIFCTKVQPAVTP</sequence>
<proteinExistence type="predicted"/>
<keyword evidence="1" id="KW-0812">Transmembrane</keyword>
<keyword evidence="1" id="KW-0472">Membrane</keyword>
<dbReference type="Proteomes" id="UP000051936">
    <property type="component" value="Unassembled WGS sequence"/>
</dbReference>
<protein>
    <submittedName>
        <fullName evidence="2">Uncharacterized protein</fullName>
    </submittedName>
</protein>
<dbReference type="AlphaFoldDB" id="A0A0R3EB23"/>
<evidence type="ECO:0000313" key="2">
    <source>
        <dbReference type="EMBL" id="KRQ16850.1"/>
    </source>
</evidence>
<dbReference type="EMBL" id="LJYG01000021">
    <property type="protein sequence ID" value="KRQ16850.1"/>
    <property type="molecule type" value="Genomic_DNA"/>
</dbReference>
<comment type="caution">
    <text evidence="2">The sequence shown here is derived from an EMBL/GenBank/DDBJ whole genome shotgun (WGS) entry which is preliminary data.</text>
</comment>
<accession>A0A0R3EB23</accession>
<evidence type="ECO:0000256" key="1">
    <source>
        <dbReference type="SAM" id="Phobius"/>
    </source>
</evidence>
<organism evidence="2 3">
    <name type="scientific">Bradyrhizobium manausense</name>
    <dbReference type="NCBI Taxonomy" id="989370"/>
    <lineage>
        <taxon>Bacteria</taxon>
        <taxon>Pseudomonadati</taxon>
        <taxon>Pseudomonadota</taxon>
        <taxon>Alphaproteobacteria</taxon>
        <taxon>Hyphomicrobiales</taxon>
        <taxon>Nitrobacteraceae</taxon>
        <taxon>Bradyrhizobium</taxon>
    </lineage>
</organism>
<keyword evidence="1" id="KW-1133">Transmembrane helix</keyword>
<name>A0A0R3EB23_9BRAD</name>
<gene>
    <name evidence="2" type="ORF">AOQ71_04275</name>
</gene>
<feature type="transmembrane region" description="Helical" evidence="1">
    <location>
        <begin position="18"/>
        <end position="39"/>
    </location>
</feature>
<reference evidence="2 3" key="1">
    <citation type="submission" date="2015-09" db="EMBL/GenBank/DDBJ databases">
        <title>Draft Genome Sequence of Bradyrhizobium manausense Strain BR 3351T, a Novel Symbiotic Nitrogen-Fixing Alphaproteobacterium Isolated from Brazilian Amazon Rain Forest.</title>
        <authorList>
            <person name="De Araujo J.L."/>
            <person name="Zilli J.E."/>
        </authorList>
    </citation>
    <scope>NUCLEOTIDE SEQUENCE [LARGE SCALE GENOMIC DNA]</scope>
    <source>
        <strain evidence="2 3">BR3351</strain>
    </source>
</reference>
<dbReference type="RefSeq" id="WP_057742311.1">
    <property type="nucleotide sequence ID" value="NZ_LJYG01000021.1"/>
</dbReference>
<dbReference type="STRING" id="989370.AOQ71_04275"/>